<comment type="subcellular location">
    <subcellularLocation>
        <location evidence="2">Cytoplasm</location>
    </subcellularLocation>
    <subcellularLocation>
        <location evidence="1">Nucleus</location>
    </subcellularLocation>
</comment>
<evidence type="ECO:0000256" key="4">
    <source>
        <dbReference type="ARBA" id="ARBA00022490"/>
    </source>
</evidence>
<protein>
    <recommendedName>
        <fullName evidence="3">protein-histidine N-methyltransferase</fullName>
        <ecNumber evidence="3">2.1.1.85</ecNumber>
    </recommendedName>
</protein>
<keyword evidence="5" id="KW-0489">Methyltransferase</keyword>
<evidence type="ECO:0000256" key="6">
    <source>
        <dbReference type="ARBA" id="ARBA00022679"/>
    </source>
</evidence>
<dbReference type="GO" id="GO:0005737">
    <property type="term" value="C:cytoplasm"/>
    <property type="evidence" value="ECO:0007669"/>
    <property type="project" value="UniProtKB-SubCell"/>
</dbReference>
<reference evidence="10 11" key="1">
    <citation type="journal article" date="2024" name="Insects">
        <title>An Improved Chromosome-Level Genome Assembly of the Firefly Pyrocoelia pectoralis.</title>
        <authorList>
            <person name="Fu X."/>
            <person name="Meyer-Rochow V.B."/>
            <person name="Ballantyne L."/>
            <person name="Zhu X."/>
        </authorList>
    </citation>
    <scope>NUCLEOTIDE SEQUENCE [LARGE SCALE GENOMIC DNA]</scope>
    <source>
        <strain evidence="10">XCY_ONT2</strain>
    </source>
</reference>
<evidence type="ECO:0000256" key="8">
    <source>
        <dbReference type="ARBA" id="ARBA00023242"/>
    </source>
</evidence>
<evidence type="ECO:0000256" key="9">
    <source>
        <dbReference type="ARBA" id="ARBA00038126"/>
    </source>
</evidence>
<keyword evidence="4" id="KW-0963">Cytoplasm</keyword>
<evidence type="ECO:0000313" key="10">
    <source>
        <dbReference type="EMBL" id="KAK5645384.1"/>
    </source>
</evidence>
<dbReference type="AlphaFoldDB" id="A0AAN7VFP4"/>
<dbReference type="CDD" id="cd02440">
    <property type="entry name" value="AdoMet_MTases"/>
    <property type="match status" value="1"/>
</dbReference>
<dbReference type="EC" id="2.1.1.85" evidence="3"/>
<dbReference type="Proteomes" id="UP001329430">
    <property type="component" value="Chromosome 4"/>
</dbReference>
<dbReference type="PANTHER" id="PTHR14614:SF39">
    <property type="entry name" value="HISTIDINE PROTEIN METHYLTRANSFERASE 1 HOMOLOG"/>
    <property type="match status" value="1"/>
</dbReference>
<dbReference type="GO" id="GO:0018064">
    <property type="term" value="F:protein-L-histidine N-tele-methyltransferase activity"/>
    <property type="evidence" value="ECO:0007669"/>
    <property type="project" value="UniProtKB-EC"/>
</dbReference>
<evidence type="ECO:0000256" key="3">
    <source>
        <dbReference type="ARBA" id="ARBA00012533"/>
    </source>
</evidence>
<dbReference type="EMBL" id="JAVRBK010000004">
    <property type="protein sequence ID" value="KAK5645384.1"/>
    <property type="molecule type" value="Genomic_DNA"/>
</dbReference>
<organism evidence="10 11">
    <name type="scientific">Pyrocoelia pectoralis</name>
    <dbReference type="NCBI Taxonomy" id="417401"/>
    <lineage>
        <taxon>Eukaryota</taxon>
        <taxon>Metazoa</taxon>
        <taxon>Ecdysozoa</taxon>
        <taxon>Arthropoda</taxon>
        <taxon>Hexapoda</taxon>
        <taxon>Insecta</taxon>
        <taxon>Pterygota</taxon>
        <taxon>Neoptera</taxon>
        <taxon>Endopterygota</taxon>
        <taxon>Coleoptera</taxon>
        <taxon>Polyphaga</taxon>
        <taxon>Elateriformia</taxon>
        <taxon>Elateroidea</taxon>
        <taxon>Lampyridae</taxon>
        <taxon>Lampyrinae</taxon>
        <taxon>Pyrocoelia</taxon>
    </lineage>
</organism>
<dbReference type="GO" id="GO:0005634">
    <property type="term" value="C:nucleus"/>
    <property type="evidence" value="ECO:0007669"/>
    <property type="project" value="UniProtKB-SubCell"/>
</dbReference>
<dbReference type="InterPro" id="IPR029063">
    <property type="entry name" value="SAM-dependent_MTases_sf"/>
</dbReference>
<evidence type="ECO:0000256" key="2">
    <source>
        <dbReference type="ARBA" id="ARBA00004496"/>
    </source>
</evidence>
<evidence type="ECO:0000256" key="5">
    <source>
        <dbReference type="ARBA" id="ARBA00022603"/>
    </source>
</evidence>
<name>A0AAN7VFP4_9COLE</name>
<dbReference type="Gene3D" id="3.40.50.150">
    <property type="entry name" value="Vaccinia Virus protein VP39"/>
    <property type="match status" value="1"/>
</dbReference>
<proteinExistence type="inferred from homology"/>
<keyword evidence="7" id="KW-0949">S-adenosyl-L-methionine</keyword>
<keyword evidence="8" id="KW-0539">Nucleus</keyword>
<evidence type="ECO:0000256" key="7">
    <source>
        <dbReference type="ARBA" id="ARBA00022691"/>
    </source>
</evidence>
<dbReference type="Pfam" id="PF10294">
    <property type="entry name" value="Methyltransf_16"/>
    <property type="match status" value="1"/>
</dbReference>
<accession>A0AAN7VFP4</accession>
<keyword evidence="6" id="KW-0808">Transferase</keyword>
<sequence length="263" mass="29613">MFQFNFLDNTVTSNEHSNTSESDSCNPHNAKEVFPNPSVFTQTVDNVRTLSYSDNLDIRLISDVTFPSNSLLSTAESNHSDLLAGVYEGGLKIWECTHDLAKFIVNENLNLTNKNVLDLGCGGGIIGIIACVRGAEVCFQDYNEDVISYFTIPNVHLNSQTKKSRFYSGDWESFSSIVCTQYDIIFTCETVYNPDNYSKLCKVFAQCLKPNGFIYLAAKGHYFGCGGGLNDFVEFLKHKTEFRSETCWKYSNGLERAILKIYF</sequence>
<dbReference type="PANTHER" id="PTHR14614">
    <property type="entry name" value="HEPATOCELLULAR CARCINOMA-ASSOCIATED ANTIGEN"/>
    <property type="match status" value="1"/>
</dbReference>
<evidence type="ECO:0000256" key="1">
    <source>
        <dbReference type="ARBA" id="ARBA00004123"/>
    </source>
</evidence>
<keyword evidence="11" id="KW-1185">Reference proteome</keyword>
<dbReference type="SUPFAM" id="SSF53335">
    <property type="entry name" value="S-adenosyl-L-methionine-dependent methyltransferases"/>
    <property type="match status" value="1"/>
</dbReference>
<gene>
    <name evidence="10" type="ORF">RI129_006684</name>
</gene>
<evidence type="ECO:0000313" key="11">
    <source>
        <dbReference type="Proteomes" id="UP001329430"/>
    </source>
</evidence>
<dbReference type="GO" id="GO:0032259">
    <property type="term" value="P:methylation"/>
    <property type="evidence" value="ECO:0007669"/>
    <property type="project" value="UniProtKB-KW"/>
</dbReference>
<comment type="similarity">
    <text evidence="9">Belongs to the methyltransferase superfamily. METTL18 family.</text>
</comment>
<comment type="caution">
    <text evidence="10">The sequence shown here is derived from an EMBL/GenBank/DDBJ whole genome shotgun (WGS) entry which is preliminary data.</text>
</comment>
<dbReference type="InterPro" id="IPR019410">
    <property type="entry name" value="Methyltransf_16"/>
</dbReference>